<dbReference type="AlphaFoldDB" id="A0A9P5SMZ8"/>
<protein>
    <submittedName>
        <fullName evidence="2">Uncharacterized protein</fullName>
    </submittedName>
</protein>
<keyword evidence="3" id="KW-1185">Reference proteome</keyword>
<dbReference type="Proteomes" id="UP000696485">
    <property type="component" value="Unassembled WGS sequence"/>
</dbReference>
<reference evidence="2" key="1">
    <citation type="journal article" date="2020" name="Fungal Divers.">
        <title>Resolving the Mortierellaceae phylogeny through synthesis of multi-gene phylogenetics and phylogenomics.</title>
        <authorList>
            <person name="Vandepol N."/>
            <person name="Liber J."/>
            <person name="Desiro A."/>
            <person name="Na H."/>
            <person name="Kennedy M."/>
            <person name="Barry K."/>
            <person name="Grigoriev I.V."/>
            <person name="Miller A.N."/>
            <person name="O'Donnell K."/>
            <person name="Stajich J.E."/>
            <person name="Bonito G."/>
        </authorList>
    </citation>
    <scope>NUCLEOTIDE SEQUENCE</scope>
    <source>
        <strain evidence="2">NVP1</strain>
    </source>
</reference>
<name>A0A9P5SMZ8_9FUNG</name>
<accession>A0A9P5SMZ8</accession>
<evidence type="ECO:0000256" key="1">
    <source>
        <dbReference type="SAM" id="Phobius"/>
    </source>
</evidence>
<evidence type="ECO:0000313" key="2">
    <source>
        <dbReference type="EMBL" id="KAF9332130.1"/>
    </source>
</evidence>
<sequence>MSPPSNDKILQRRAFLARYGNGSKAYFKKEGAVVMALITILIVGAGALALSGVSLSLGYLFLLLFIALVLAFIGTYLTYHYKLTQAHKTMAFVHDTESNFHAIEQTFIDRSWNDASIYVPPAIPAPPVPAPAAPAQAVTRP</sequence>
<organism evidence="2 3">
    <name type="scientific">Podila minutissima</name>
    <dbReference type="NCBI Taxonomy" id="64525"/>
    <lineage>
        <taxon>Eukaryota</taxon>
        <taxon>Fungi</taxon>
        <taxon>Fungi incertae sedis</taxon>
        <taxon>Mucoromycota</taxon>
        <taxon>Mortierellomycotina</taxon>
        <taxon>Mortierellomycetes</taxon>
        <taxon>Mortierellales</taxon>
        <taxon>Mortierellaceae</taxon>
        <taxon>Podila</taxon>
    </lineage>
</organism>
<proteinExistence type="predicted"/>
<keyword evidence="1" id="KW-0812">Transmembrane</keyword>
<comment type="caution">
    <text evidence="2">The sequence shown here is derived from an EMBL/GenBank/DDBJ whole genome shotgun (WGS) entry which is preliminary data.</text>
</comment>
<feature type="transmembrane region" description="Helical" evidence="1">
    <location>
        <begin position="59"/>
        <end position="79"/>
    </location>
</feature>
<gene>
    <name evidence="2" type="ORF">BG006_005020</name>
</gene>
<keyword evidence="1" id="KW-1133">Transmembrane helix</keyword>
<evidence type="ECO:0000313" key="3">
    <source>
        <dbReference type="Proteomes" id="UP000696485"/>
    </source>
</evidence>
<dbReference type="EMBL" id="JAAAUY010000280">
    <property type="protein sequence ID" value="KAF9332130.1"/>
    <property type="molecule type" value="Genomic_DNA"/>
</dbReference>
<keyword evidence="1" id="KW-0472">Membrane</keyword>
<feature type="transmembrane region" description="Helical" evidence="1">
    <location>
        <begin position="32"/>
        <end position="53"/>
    </location>
</feature>